<dbReference type="AlphaFoldDB" id="A0A0J6ILT3"/>
<evidence type="ECO:0000313" key="4">
    <source>
        <dbReference type="Proteomes" id="UP000809529"/>
    </source>
</evidence>
<dbReference type="OrthoDB" id="7019008at2"/>
<keyword evidence="4" id="KW-1185">Reference proteome</keyword>
<gene>
    <name evidence="2" type="ORF">GYN02_17010</name>
    <name evidence="1" type="ORF">TU86_13385</name>
</gene>
<evidence type="ECO:0000313" key="3">
    <source>
        <dbReference type="Proteomes" id="UP000036325"/>
    </source>
</evidence>
<organism evidence="1 3">
    <name type="scientific">Pseudomonas weihenstephanensis</name>
    <dbReference type="NCBI Taxonomy" id="1608994"/>
    <lineage>
        <taxon>Bacteria</taxon>
        <taxon>Pseudomonadati</taxon>
        <taxon>Pseudomonadota</taxon>
        <taxon>Gammaproteobacteria</taxon>
        <taxon>Pseudomonadales</taxon>
        <taxon>Pseudomonadaceae</taxon>
        <taxon>Pseudomonas</taxon>
    </lineage>
</organism>
<dbReference type="STRING" id="1608994.TU86_13385"/>
<accession>A0A0J6IXS4</accession>
<evidence type="ECO:0000313" key="2">
    <source>
        <dbReference type="EMBL" id="MBM1196869.1"/>
    </source>
</evidence>
<dbReference type="EMBL" id="JYLF01000005">
    <property type="protein sequence ID" value="KMN13077.1"/>
    <property type="molecule type" value="Genomic_DNA"/>
</dbReference>
<name>A0A0J6ILT3_9PSED</name>
<reference evidence="1 3" key="1">
    <citation type="submission" date="2015-02" db="EMBL/GenBank/DDBJ databases">
        <title>Pseudomonas helleri sp. nov. and Pseudomonas weihenstephanensis sp. nov., isolated from raw cows milk.</title>
        <authorList>
            <person name="von Neubeck M."/>
            <person name="Huptas C."/>
            <person name="Wenning M."/>
            <person name="Scherer S."/>
        </authorList>
    </citation>
    <scope>NUCLEOTIDE SEQUENCE [LARGE SCALE GENOMIC DNA]</scope>
    <source>
        <strain evidence="1 3">DSM 29166</strain>
    </source>
</reference>
<dbReference type="PATRIC" id="fig|1608994.3.peg.3330"/>
<dbReference type="Proteomes" id="UP000809529">
    <property type="component" value="Unassembled WGS sequence"/>
</dbReference>
<reference evidence="2 4" key="2">
    <citation type="submission" date="2020-01" db="EMBL/GenBank/DDBJ databases">
        <title>Comparative genomics of meat spoilage bacteria.</title>
        <authorList>
            <person name="Hilgarth M."/>
            <person name="Vogel R.F."/>
        </authorList>
    </citation>
    <scope>NUCLEOTIDE SEQUENCE [LARGE SCALE GENOMIC DNA]</scope>
    <source>
        <strain evidence="2 4">TMW2.2077</strain>
    </source>
</reference>
<sequence>MSDIKSVNGYLIKEVTPGAWWVLDAAQAQVAGPFASETSAMEVAAVLQDQPDAPARKRKNKI</sequence>
<dbReference type="EMBL" id="JAAEBW010000010">
    <property type="protein sequence ID" value="MBM1196869.1"/>
    <property type="molecule type" value="Genomic_DNA"/>
</dbReference>
<accession>A0A0J6ILT3</accession>
<dbReference type="Proteomes" id="UP000036325">
    <property type="component" value="Unassembled WGS sequence"/>
</dbReference>
<dbReference type="RefSeq" id="WP_048364803.1">
    <property type="nucleotide sequence ID" value="NZ_JAAEBW010000010.1"/>
</dbReference>
<comment type="caution">
    <text evidence="1">The sequence shown here is derived from an EMBL/GenBank/DDBJ whole genome shotgun (WGS) entry which is preliminary data.</text>
</comment>
<protein>
    <submittedName>
        <fullName evidence="1">Uncharacterized protein</fullName>
    </submittedName>
</protein>
<evidence type="ECO:0000313" key="1">
    <source>
        <dbReference type="EMBL" id="KMN13077.1"/>
    </source>
</evidence>
<proteinExistence type="predicted"/>